<evidence type="ECO:0000313" key="2">
    <source>
        <dbReference type="Proteomes" id="UP001279410"/>
    </source>
</evidence>
<dbReference type="Proteomes" id="UP001279410">
    <property type="component" value="Unassembled WGS sequence"/>
</dbReference>
<keyword evidence="2" id="KW-1185">Reference proteome</keyword>
<dbReference type="AlphaFoldDB" id="A0AAD3RH14"/>
<gene>
    <name evidence="1" type="ORF">AKAME5_001905300</name>
</gene>
<reference evidence="1" key="1">
    <citation type="submission" date="2022-08" db="EMBL/GenBank/DDBJ databases">
        <title>Genome sequencing of akame (Lates japonicus).</title>
        <authorList>
            <person name="Hashiguchi Y."/>
            <person name="Takahashi H."/>
        </authorList>
    </citation>
    <scope>NUCLEOTIDE SEQUENCE</scope>
    <source>
        <strain evidence="1">Kochi</strain>
    </source>
</reference>
<proteinExistence type="predicted"/>
<sequence>MNTLIAGTADEVQLNGNKQHLRELEAKSSDGKMILKIQDFRRRRDAEAGGQQRCLSSMPFHRTGCGYKMAIKAHRQGMAREGPTCPYAWS</sequence>
<dbReference type="InterPro" id="IPR008974">
    <property type="entry name" value="TRAF-like"/>
</dbReference>
<name>A0AAD3RH14_LATJO</name>
<comment type="caution">
    <text evidence="1">The sequence shown here is derived from an EMBL/GenBank/DDBJ whole genome shotgun (WGS) entry which is preliminary data.</text>
</comment>
<dbReference type="EMBL" id="BRZM01000117">
    <property type="protein sequence ID" value="GLD67725.1"/>
    <property type="molecule type" value="Genomic_DNA"/>
</dbReference>
<organism evidence="1 2">
    <name type="scientific">Lates japonicus</name>
    <name type="common">Japanese lates</name>
    <dbReference type="NCBI Taxonomy" id="270547"/>
    <lineage>
        <taxon>Eukaryota</taxon>
        <taxon>Metazoa</taxon>
        <taxon>Chordata</taxon>
        <taxon>Craniata</taxon>
        <taxon>Vertebrata</taxon>
        <taxon>Euteleostomi</taxon>
        <taxon>Actinopterygii</taxon>
        <taxon>Neopterygii</taxon>
        <taxon>Teleostei</taxon>
        <taxon>Neoteleostei</taxon>
        <taxon>Acanthomorphata</taxon>
        <taxon>Carangaria</taxon>
        <taxon>Carangaria incertae sedis</taxon>
        <taxon>Centropomidae</taxon>
        <taxon>Lates</taxon>
    </lineage>
</organism>
<dbReference type="Gene3D" id="2.60.210.10">
    <property type="entry name" value="Apoptosis, Tumor Necrosis Factor Receptor Associated Protein 2, Chain A"/>
    <property type="match status" value="1"/>
</dbReference>
<dbReference type="SUPFAM" id="SSF49599">
    <property type="entry name" value="TRAF domain-like"/>
    <property type="match status" value="1"/>
</dbReference>
<evidence type="ECO:0000313" key="1">
    <source>
        <dbReference type="EMBL" id="GLD67725.1"/>
    </source>
</evidence>
<protein>
    <submittedName>
        <fullName evidence="1">TNF receptor-associated factor 5-like protein</fullName>
    </submittedName>
</protein>
<accession>A0AAD3RH14</accession>
<keyword evidence="1" id="KW-0675">Receptor</keyword>